<protein>
    <submittedName>
        <fullName evidence="8">NADH-ubiquinone oxidoreductase chain M</fullName>
        <ecNumber evidence="8">1.6.5.3</ecNumber>
    </submittedName>
</protein>
<feature type="domain" description="NADH:quinone oxidoreductase/Mrp antiporter transmembrane" evidence="7">
    <location>
        <begin position="141"/>
        <end position="420"/>
    </location>
</feature>
<evidence type="ECO:0000256" key="4">
    <source>
        <dbReference type="ARBA" id="ARBA00022989"/>
    </source>
</evidence>
<dbReference type="InterPro" id="IPR010227">
    <property type="entry name" value="NADH_Q_OxRdtase_chainM/4"/>
</dbReference>
<dbReference type="GO" id="GO:0048039">
    <property type="term" value="F:ubiquinone binding"/>
    <property type="evidence" value="ECO:0007669"/>
    <property type="project" value="TreeGrafter"/>
</dbReference>
<evidence type="ECO:0000313" key="8">
    <source>
        <dbReference type="EMBL" id="VAW39199.1"/>
    </source>
</evidence>
<comment type="subcellular location">
    <subcellularLocation>
        <location evidence="1">Membrane</location>
        <topology evidence="1">Multi-pass membrane protein</topology>
    </subcellularLocation>
</comment>
<feature type="transmembrane region" description="Helical" evidence="6">
    <location>
        <begin position="6"/>
        <end position="24"/>
    </location>
</feature>
<feature type="transmembrane region" description="Helical" evidence="6">
    <location>
        <begin position="217"/>
        <end position="237"/>
    </location>
</feature>
<evidence type="ECO:0000256" key="2">
    <source>
        <dbReference type="ARBA" id="ARBA00009025"/>
    </source>
</evidence>
<dbReference type="GO" id="GO:0003954">
    <property type="term" value="F:NADH dehydrogenase activity"/>
    <property type="evidence" value="ECO:0007669"/>
    <property type="project" value="TreeGrafter"/>
</dbReference>
<feature type="transmembrane region" description="Helical" evidence="6">
    <location>
        <begin position="340"/>
        <end position="362"/>
    </location>
</feature>
<evidence type="ECO:0000256" key="6">
    <source>
        <dbReference type="SAM" id="Phobius"/>
    </source>
</evidence>
<feature type="transmembrane region" description="Helical" evidence="6">
    <location>
        <begin position="148"/>
        <end position="165"/>
    </location>
</feature>
<proteinExistence type="inferred from homology"/>
<dbReference type="GO" id="GO:0008137">
    <property type="term" value="F:NADH dehydrogenase (ubiquinone) activity"/>
    <property type="evidence" value="ECO:0007669"/>
    <property type="project" value="InterPro"/>
</dbReference>
<dbReference type="EMBL" id="UOEY01000069">
    <property type="protein sequence ID" value="VAW39199.1"/>
    <property type="molecule type" value="Genomic_DNA"/>
</dbReference>
<gene>
    <name evidence="8" type="ORF">MNBD_DELTA04-1109</name>
</gene>
<dbReference type="InterPro" id="IPR001750">
    <property type="entry name" value="ND/Mrp_TM"/>
</dbReference>
<name>A0A3B0VQP4_9ZZZZ</name>
<dbReference type="GO" id="GO:0015990">
    <property type="term" value="P:electron transport coupled proton transport"/>
    <property type="evidence" value="ECO:0007669"/>
    <property type="project" value="TreeGrafter"/>
</dbReference>
<dbReference type="PRINTS" id="PR01437">
    <property type="entry name" value="NUOXDRDTASE4"/>
</dbReference>
<dbReference type="AlphaFoldDB" id="A0A3B0VQP4"/>
<dbReference type="InterPro" id="IPR003918">
    <property type="entry name" value="NADH_UbQ_OxRdtase"/>
</dbReference>
<keyword evidence="4 6" id="KW-1133">Transmembrane helix</keyword>
<dbReference type="PANTHER" id="PTHR43507:SF4">
    <property type="entry name" value="PROTON-TRANSLOCATING NADH-QUINONE OXIDOREDUCTASE, CHAIN M"/>
    <property type="match status" value="1"/>
</dbReference>
<feature type="transmembrane region" description="Helical" evidence="6">
    <location>
        <begin position="382"/>
        <end position="405"/>
    </location>
</feature>
<keyword evidence="8" id="KW-0560">Oxidoreductase</keyword>
<feature type="transmembrane region" description="Helical" evidence="6">
    <location>
        <begin position="257"/>
        <end position="278"/>
    </location>
</feature>
<feature type="transmembrane region" description="Helical" evidence="6">
    <location>
        <begin position="124"/>
        <end position="142"/>
    </location>
</feature>
<evidence type="ECO:0000256" key="5">
    <source>
        <dbReference type="ARBA" id="ARBA00023136"/>
    </source>
</evidence>
<accession>A0A3B0VQP4</accession>
<dbReference type="NCBIfam" id="TIGR01972">
    <property type="entry name" value="NDH_I_M"/>
    <property type="match status" value="1"/>
</dbReference>
<feature type="transmembrane region" description="Helical" evidence="6">
    <location>
        <begin position="425"/>
        <end position="447"/>
    </location>
</feature>
<dbReference type="EC" id="1.6.5.3" evidence="8"/>
<keyword evidence="5 6" id="KW-0472">Membrane</keyword>
<evidence type="ECO:0000256" key="3">
    <source>
        <dbReference type="ARBA" id="ARBA00022692"/>
    </source>
</evidence>
<comment type="similarity">
    <text evidence="2">Belongs to the complex I subunit 4 family.</text>
</comment>
<reference evidence="8" key="1">
    <citation type="submission" date="2018-06" db="EMBL/GenBank/DDBJ databases">
        <authorList>
            <person name="Zhirakovskaya E."/>
        </authorList>
    </citation>
    <scope>NUCLEOTIDE SEQUENCE</scope>
</reference>
<evidence type="ECO:0000259" key="7">
    <source>
        <dbReference type="Pfam" id="PF00361"/>
    </source>
</evidence>
<feature type="transmembrane region" description="Helical" evidence="6">
    <location>
        <begin position="312"/>
        <end position="334"/>
    </location>
</feature>
<evidence type="ECO:0000256" key="1">
    <source>
        <dbReference type="ARBA" id="ARBA00004141"/>
    </source>
</evidence>
<dbReference type="GO" id="GO:0042773">
    <property type="term" value="P:ATP synthesis coupled electron transport"/>
    <property type="evidence" value="ECO:0007669"/>
    <property type="project" value="InterPro"/>
</dbReference>
<dbReference type="PANTHER" id="PTHR43507">
    <property type="entry name" value="NADH-UBIQUINONE OXIDOREDUCTASE CHAIN 4"/>
    <property type="match status" value="1"/>
</dbReference>
<dbReference type="GO" id="GO:0016020">
    <property type="term" value="C:membrane"/>
    <property type="evidence" value="ECO:0007669"/>
    <property type="project" value="UniProtKB-SubCell"/>
</dbReference>
<feature type="transmembrane region" description="Helical" evidence="6">
    <location>
        <begin position="467"/>
        <end position="487"/>
    </location>
</feature>
<keyword evidence="8" id="KW-0830">Ubiquinone</keyword>
<feature type="transmembrane region" description="Helical" evidence="6">
    <location>
        <begin position="177"/>
        <end position="197"/>
    </location>
</feature>
<sequence length="503" mass="54914">MNGPFLLTTIWIMPFVIALASLPVRHDNHRLIKMISLVGNLINFILIVVLTLQFIDVTSAHPAAATASSSLFRFAYKTAWFKIMHIEYNIGVDAISVLMMLLTSIVIVCGILASWNINKQVKEFFILLNVLVAGVYGVFVSLDLFSLFLFYEIAVLPMYLLIGLWGTGRKKYAAMKLTLMLVAGSAFILAGILALYFESGLSTFDLNLLSQVRFADSFQYWAFPVIFLGFGVLGAIFPFHTWSPDGHASAPTAVSMLHAGVLMKLGGYGCLRVGIYLLPEGAHMWLSFFLVLVTINVLYGAFAAIRQTDLKYITAYSSVSHCGLVLFGFTAMTFTGLKGGVLQMISHGLMTALFFCLIGIIYSRTHTRTVSEMGGLMKVMPFLSVAFVIVGFAGMGLPGLSGFIAEVNVFVGAFANPATINRVCTVLAILSIVVTAVYLLRTVNTVVNGPVSQKIAMLSDATTLEKIPVTILLFCLFGMGILPGWIINLVNHAVKPIFNNLMR</sequence>
<feature type="transmembrane region" description="Helical" evidence="6">
    <location>
        <begin position="31"/>
        <end position="55"/>
    </location>
</feature>
<keyword evidence="3 6" id="KW-0812">Transmembrane</keyword>
<dbReference type="Pfam" id="PF00361">
    <property type="entry name" value="Proton_antipo_M"/>
    <property type="match status" value="1"/>
</dbReference>
<organism evidence="8">
    <name type="scientific">hydrothermal vent metagenome</name>
    <dbReference type="NCBI Taxonomy" id="652676"/>
    <lineage>
        <taxon>unclassified sequences</taxon>
        <taxon>metagenomes</taxon>
        <taxon>ecological metagenomes</taxon>
    </lineage>
</organism>
<feature type="transmembrane region" description="Helical" evidence="6">
    <location>
        <begin position="94"/>
        <end position="117"/>
    </location>
</feature>
<feature type="transmembrane region" description="Helical" evidence="6">
    <location>
        <begin position="284"/>
        <end position="305"/>
    </location>
</feature>